<sequence>MTDDSGNEDHVSVDYDLGGPLDGAPNHFAPHRLLFDRLQLDRKDVVLVKTYRILAALCDPITQPEDSDALPLSVDLLARVAIALCYDIALQGRREENARPARANGEPAPVDVGTIRFVVSTKFHLILLAITRAIRADDELRVRYLQNNWRDWTSTAEHWLPSLDHAEANLLLKLAYYMCPVVLMALYR</sequence>
<evidence type="ECO:0000313" key="2">
    <source>
        <dbReference type="Proteomes" id="UP000268321"/>
    </source>
</evidence>
<keyword evidence="2" id="KW-1185">Reference proteome</keyword>
<feature type="non-terminal residue" evidence="1">
    <location>
        <position position="188"/>
    </location>
</feature>
<dbReference type="EMBL" id="ML004807">
    <property type="protein sequence ID" value="RKP28590.1"/>
    <property type="molecule type" value="Genomic_DNA"/>
</dbReference>
<reference evidence="2" key="1">
    <citation type="journal article" date="2018" name="Nat. Microbiol.">
        <title>Leveraging single-cell genomics to expand the fungal tree of life.</title>
        <authorList>
            <person name="Ahrendt S.R."/>
            <person name="Quandt C.A."/>
            <person name="Ciobanu D."/>
            <person name="Clum A."/>
            <person name="Salamov A."/>
            <person name="Andreopoulos B."/>
            <person name="Cheng J.F."/>
            <person name="Woyke T."/>
            <person name="Pelin A."/>
            <person name="Henrissat B."/>
            <person name="Reynolds N.K."/>
            <person name="Benny G.L."/>
            <person name="Smith M.E."/>
            <person name="James T.Y."/>
            <person name="Grigoriev I.V."/>
        </authorList>
    </citation>
    <scope>NUCLEOTIDE SEQUENCE [LARGE SCALE GENOMIC DNA]</scope>
    <source>
        <strain evidence="2">Baker2002</strain>
    </source>
</reference>
<protein>
    <submittedName>
        <fullName evidence="1">Uncharacterized protein</fullName>
    </submittedName>
</protein>
<name>A0A4P9Z9X0_9ASCO</name>
<dbReference type="OrthoDB" id="3980110at2759"/>
<evidence type="ECO:0000313" key="1">
    <source>
        <dbReference type="EMBL" id="RKP28590.1"/>
    </source>
</evidence>
<accession>A0A4P9Z9X0</accession>
<proteinExistence type="predicted"/>
<dbReference type="Proteomes" id="UP000268321">
    <property type="component" value="Unassembled WGS sequence"/>
</dbReference>
<organism evidence="1 2">
    <name type="scientific">Metschnikowia bicuspidata</name>
    <dbReference type="NCBI Taxonomy" id="27322"/>
    <lineage>
        <taxon>Eukaryota</taxon>
        <taxon>Fungi</taxon>
        <taxon>Dikarya</taxon>
        <taxon>Ascomycota</taxon>
        <taxon>Saccharomycotina</taxon>
        <taxon>Pichiomycetes</taxon>
        <taxon>Metschnikowiaceae</taxon>
        <taxon>Metschnikowia</taxon>
    </lineage>
</organism>
<dbReference type="AlphaFoldDB" id="A0A4P9Z9X0"/>
<gene>
    <name evidence="1" type="ORF">METBISCDRAFT_29010</name>
</gene>